<dbReference type="Proteomes" id="UP001241377">
    <property type="component" value="Unassembled WGS sequence"/>
</dbReference>
<gene>
    <name evidence="1" type="ORF">QFC19_000811</name>
</gene>
<reference evidence="1" key="1">
    <citation type="submission" date="2023-04" db="EMBL/GenBank/DDBJ databases">
        <title>Draft Genome sequencing of Naganishia species isolated from polar environments using Oxford Nanopore Technology.</title>
        <authorList>
            <person name="Leo P."/>
            <person name="Venkateswaran K."/>
        </authorList>
    </citation>
    <scope>NUCLEOTIDE SEQUENCE</scope>
    <source>
        <strain evidence="1">MNA-CCFEE 5261</strain>
    </source>
</reference>
<organism evidence="1 2">
    <name type="scientific">Naganishia cerealis</name>
    <dbReference type="NCBI Taxonomy" id="610337"/>
    <lineage>
        <taxon>Eukaryota</taxon>
        <taxon>Fungi</taxon>
        <taxon>Dikarya</taxon>
        <taxon>Basidiomycota</taxon>
        <taxon>Agaricomycotina</taxon>
        <taxon>Tremellomycetes</taxon>
        <taxon>Filobasidiales</taxon>
        <taxon>Filobasidiaceae</taxon>
        <taxon>Naganishia</taxon>
    </lineage>
</organism>
<accession>A0ACC2WKY0</accession>
<dbReference type="EMBL" id="JASBWR010000005">
    <property type="protein sequence ID" value="KAJ9112390.1"/>
    <property type="molecule type" value="Genomic_DNA"/>
</dbReference>
<name>A0ACC2WKY0_9TREE</name>
<evidence type="ECO:0000313" key="1">
    <source>
        <dbReference type="EMBL" id="KAJ9112390.1"/>
    </source>
</evidence>
<evidence type="ECO:0000313" key="2">
    <source>
        <dbReference type="Proteomes" id="UP001241377"/>
    </source>
</evidence>
<proteinExistence type="predicted"/>
<sequence length="568" mass="56013">MQLHLRAILSAALLVSSAFAATISQDTTTRGTIAAIVGNTEVNQGVYWSIINNAITNFLGSLQVDGQLFISSNSNLIGLTVELLGVLNSITNNGDISFDSSRSLLAPNYNLVGLLFTNNGNMWLSGDGSVGTPVMSITSASWQNNGLIVFSQRVLSSGFVTLGAAAGSITNAGTICLINEVYDQTTAISGSGCFNIGVDSNVWIQNSLLSVDPNQTFYLSSPSSSMRVEALSLRQTFKVAGFGDGNILGLSLPITSWNYNAATGILTLSNLLLSQRFNIGLGYSLSNFEVITTDFGGVLTTVINGGIRYNGPAPAQATQPTACSPCLPQPTPPGIDDVSSSVVSSSAASSSAASSSAPASSSAAESSSAASSSAAESSSAAPSSSAAESSSAAPSSSAAESSSAAPSSSAAESSSAASSSAAESSSAAPSSSAAESSSAAPSSSAAESSSAAPSSSAAESSSAAPSSSAAESSSAAASSSAPASSSAAESSSAAASSSALASSSAAESSSAAASSSAPASSSAAESSSAAPSSSAPAFHSRTRRCQSRHRCHLLLGPDYPSSQFALQE</sequence>
<comment type="caution">
    <text evidence="1">The sequence shown here is derived from an EMBL/GenBank/DDBJ whole genome shotgun (WGS) entry which is preliminary data.</text>
</comment>
<protein>
    <submittedName>
        <fullName evidence="1">Uncharacterized protein</fullName>
    </submittedName>
</protein>
<keyword evidence="2" id="KW-1185">Reference proteome</keyword>